<dbReference type="GO" id="GO:0006047">
    <property type="term" value="P:UDP-N-acetylglucosamine metabolic process"/>
    <property type="evidence" value="ECO:0007669"/>
    <property type="project" value="TreeGrafter"/>
</dbReference>
<dbReference type="AlphaFoldDB" id="A0A9Q4KVU5"/>
<dbReference type="InterPro" id="IPR047084">
    <property type="entry name" value="GFAT_N"/>
</dbReference>
<dbReference type="EMBL" id="JAKELO010000002">
    <property type="protein sequence ID" value="MDE4908655.1"/>
    <property type="molecule type" value="Genomic_DNA"/>
</dbReference>
<dbReference type="GO" id="GO:0004360">
    <property type="term" value="F:glutamine-fructose-6-phosphate transaminase (isomerizing) activity"/>
    <property type="evidence" value="ECO:0007669"/>
    <property type="project" value="UniProtKB-EC"/>
</dbReference>
<evidence type="ECO:0000256" key="4">
    <source>
        <dbReference type="ARBA" id="ARBA00022576"/>
    </source>
</evidence>
<gene>
    <name evidence="11" type="primary">glmS</name>
    <name evidence="11" type="ORF">L0665_08555</name>
</gene>
<dbReference type="GO" id="GO:0006002">
    <property type="term" value="P:fructose 6-phosphate metabolic process"/>
    <property type="evidence" value="ECO:0007669"/>
    <property type="project" value="TreeGrafter"/>
</dbReference>
<dbReference type="InterPro" id="IPR017932">
    <property type="entry name" value="GATase_2_dom"/>
</dbReference>
<keyword evidence="6" id="KW-0677">Repeat</keyword>
<dbReference type="InterPro" id="IPR035490">
    <property type="entry name" value="GlmS/FrlB_SIS"/>
</dbReference>
<feature type="domain" description="Glutamine amidotransferase type-2" evidence="9">
    <location>
        <begin position="2"/>
        <end position="213"/>
    </location>
</feature>
<evidence type="ECO:0000259" key="9">
    <source>
        <dbReference type="PROSITE" id="PS51278"/>
    </source>
</evidence>
<dbReference type="PANTHER" id="PTHR10937">
    <property type="entry name" value="GLUCOSAMINE--FRUCTOSE-6-PHOSPHATE AMINOTRANSFERASE, ISOMERIZING"/>
    <property type="match status" value="1"/>
</dbReference>
<accession>A0A9Q4KVU5</accession>
<keyword evidence="7" id="KW-0315">Glutamine amidotransferase</keyword>
<comment type="catalytic activity">
    <reaction evidence="1">
        <text>D-fructose 6-phosphate + L-glutamine = D-glucosamine 6-phosphate + L-glutamate</text>
        <dbReference type="Rhea" id="RHEA:13237"/>
        <dbReference type="ChEBI" id="CHEBI:29985"/>
        <dbReference type="ChEBI" id="CHEBI:58359"/>
        <dbReference type="ChEBI" id="CHEBI:58725"/>
        <dbReference type="ChEBI" id="CHEBI:61527"/>
        <dbReference type="EC" id="2.6.1.16"/>
    </reaction>
</comment>
<dbReference type="SUPFAM" id="SSF53697">
    <property type="entry name" value="SIS domain"/>
    <property type="match status" value="1"/>
</dbReference>
<evidence type="ECO:0000256" key="2">
    <source>
        <dbReference type="ARBA" id="ARBA00012916"/>
    </source>
</evidence>
<dbReference type="Proteomes" id="UP001143747">
    <property type="component" value="Unassembled WGS sequence"/>
</dbReference>
<protein>
    <recommendedName>
        <fullName evidence="3">Glutamine--fructose-6-phosphate aminotransferase [isomerizing]</fullName>
        <ecNumber evidence="2">2.6.1.16</ecNumber>
    </recommendedName>
</protein>
<comment type="function">
    <text evidence="8">Catalyzes the first step in hexosamine metabolism, converting fructose-6P into glucosamine-6P using glutamine as a nitrogen source.</text>
</comment>
<dbReference type="CDD" id="cd05009">
    <property type="entry name" value="SIS_GlmS_GlmD_2"/>
    <property type="match status" value="1"/>
</dbReference>
<sequence>MCGIVGYIGWREAAPVIVEGLKSLEYRGYDSFGVATGTDSIMVAKRKGRISEQAECVVGCHGTRGIGHTRWATHGLPDDRNAHPHTDCTGQFAIVHNGIIENYAELRRGLESRDHRFTSDTDSEVIVHLIEEAWEGDFAAAVRSVLPLLRGSYAILALCAGSDEVIAARERSPLVIGLGDSEFFACSDATPIVMYTRDILVLEDGDMAVIREGSVAVENGGEVVAREASYVDYDVEAARKGGFAHFMLKEIFEQSDVFQQSFRLAFSHLETSALLRHAHGISVIACGTSYNASLLFRYFVEKECGTPVRVDLASEYRYLSTPEDEVVIAVSQSGETADTLSALKKAAASGCPTIAITNVQGSSITRAADRTIYTGAGPEISVAATKSYMAQVAAFVGLLAGMTCSETSFVECSVGQAIEESLLTDVSEAVSLCVPASTIFYVGRGIFYPVALEGALKMKEISYIHAEGYAAGEIKHGPFALLSEMTPAVAVCLPGDGYHSMLGNLREMKARGTPLIGIGYGDDIDLQDVTDVCIPIPKGDEYAQVAAVTVIMQRIAYYTALALGRDIDKPRNLAKSVTVE</sequence>
<dbReference type="Gene3D" id="3.60.20.10">
    <property type="entry name" value="Glutamine Phosphoribosylpyrophosphate, subunit 1, domain 1"/>
    <property type="match status" value="1"/>
</dbReference>
<dbReference type="InterPro" id="IPR029055">
    <property type="entry name" value="Ntn_hydrolases_N"/>
</dbReference>
<keyword evidence="5 11" id="KW-0808">Transferase</keyword>
<dbReference type="PANTHER" id="PTHR10937:SF0">
    <property type="entry name" value="GLUTAMINE--FRUCTOSE-6-PHOSPHATE TRANSAMINASE (ISOMERIZING)"/>
    <property type="match status" value="1"/>
</dbReference>
<dbReference type="CDD" id="cd05008">
    <property type="entry name" value="SIS_GlmS_GlmD_1"/>
    <property type="match status" value="1"/>
</dbReference>
<dbReference type="PROSITE" id="PS51464">
    <property type="entry name" value="SIS"/>
    <property type="match status" value="2"/>
</dbReference>
<dbReference type="NCBIfam" id="NF001484">
    <property type="entry name" value="PRK00331.1"/>
    <property type="match status" value="1"/>
</dbReference>
<dbReference type="InterPro" id="IPR005855">
    <property type="entry name" value="GFAT"/>
</dbReference>
<evidence type="ECO:0000313" key="12">
    <source>
        <dbReference type="Proteomes" id="UP001143747"/>
    </source>
</evidence>
<feature type="domain" description="SIS" evidence="10">
    <location>
        <begin position="426"/>
        <end position="570"/>
    </location>
</feature>
<dbReference type="Pfam" id="PF01380">
    <property type="entry name" value="SIS"/>
    <property type="match status" value="2"/>
</dbReference>
<keyword evidence="4 11" id="KW-0032">Aminotransferase</keyword>
<dbReference type="GO" id="GO:0006487">
    <property type="term" value="P:protein N-linked glycosylation"/>
    <property type="evidence" value="ECO:0007669"/>
    <property type="project" value="TreeGrafter"/>
</dbReference>
<evidence type="ECO:0000256" key="5">
    <source>
        <dbReference type="ARBA" id="ARBA00022679"/>
    </source>
</evidence>
<reference evidence="11" key="1">
    <citation type="submission" date="2022-01" db="EMBL/GenBank/DDBJ databases">
        <title>Draft genome of Methanogenium marinum DSM 15558.</title>
        <authorList>
            <person name="Chen S.-C."/>
            <person name="You Y.-T."/>
        </authorList>
    </citation>
    <scope>NUCLEOTIDE SEQUENCE</scope>
    <source>
        <strain evidence="11">DSM 15558</strain>
    </source>
</reference>
<dbReference type="GO" id="GO:0097367">
    <property type="term" value="F:carbohydrate derivative binding"/>
    <property type="evidence" value="ECO:0007669"/>
    <property type="project" value="InterPro"/>
</dbReference>
<comment type="caution">
    <text evidence="11">The sequence shown here is derived from an EMBL/GenBank/DDBJ whole genome shotgun (WGS) entry which is preliminary data.</text>
</comment>
<feature type="domain" description="SIS" evidence="10">
    <location>
        <begin position="271"/>
        <end position="409"/>
    </location>
</feature>
<name>A0A9Q4KVU5_9EURY</name>
<evidence type="ECO:0000256" key="8">
    <source>
        <dbReference type="ARBA" id="ARBA00055466"/>
    </source>
</evidence>
<dbReference type="Gene3D" id="3.40.50.10490">
    <property type="entry name" value="Glucose-6-phosphate isomerase like protein, domain 1"/>
    <property type="match status" value="2"/>
</dbReference>
<evidence type="ECO:0000256" key="3">
    <source>
        <dbReference type="ARBA" id="ARBA00016090"/>
    </source>
</evidence>
<dbReference type="EC" id="2.6.1.16" evidence="2"/>
<organism evidence="11 12">
    <name type="scientific">Methanogenium marinum</name>
    <dbReference type="NCBI Taxonomy" id="348610"/>
    <lineage>
        <taxon>Archaea</taxon>
        <taxon>Methanobacteriati</taxon>
        <taxon>Methanobacteriota</taxon>
        <taxon>Stenosarchaea group</taxon>
        <taxon>Methanomicrobia</taxon>
        <taxon>Methanomicrobiales</taxon>
        <taxon>Methanomicrobiaceae</taxon>
        <taxon>Methanogenium</taxon>
    </lineage>
</organism>
<dbReference type="NCBIfam" id="TIGR01135">
    <property type="entry name" value="glmS"/>
    <property type="match status" value="1"/>
</dbReference>
<evidence type="ECO:0000259" key="10">
    <source>
        <dbReference type="PROSITE" id="PS51464"/>
    </source>
</evidence>
<dbReference type="InterPro" id="IPR046348">
    <property type="entry name" value="SIS_dom_sf"/>
</dbReference>
<proteinExistence type="predicted"/>
<evidence type="ECO:0000256" key="7">
    <source>
        <dbReference type="ARBA" id="ARBA00022962"/>
    </source>
</evidence>
<dbReference type="CDD" id="cd00714">
    <property type="entry name" value="GFAT"/>
    <property type="match status" value="1"/>
</dbReference>
<evidence type="ECO:0000256" key="6">
    <source>
        <dbReference type="ARBA" id="ARBA00022737"/>
    </source>
</evidence>
<dbReference type="GO" id="GO:0005829">
    <property type="term" value="C:cytosol"/>
    <property type="evidence" value="ECO:0007669"/>
    <property type="project" value="TreeGrafter"/>
</dbReference>
<dbReference type="InterPro" id="IPR001347">
    <property type="entry name" value="SIS_dom"/>
</dbReference>
<dbReference type="FunFam" id="3.60.20.10:FF:000006">
    <property type="entry name" value="Glutamine--fructose-6-phosphate aminotransferase [isomerizing]"/>
    <property type="match status" value="1"/>
</dbReference>
<evidence type="ECO:0000256" key="1">
    <source>
        <dbReference type="ARBA" id="ARBA00001031"/>
    </source>
</evidence>
<dbReference type="Pfam" id="PF13522">
    <property type="entry name" value="GATase_6"/>
    <property type="match status" value="1"/>
</dbReference>
<keyword evidence="12" id="KW-1185">Reference proteome</keyword>
<dbReference type="PROSITE" id="PS51278">
    <property type="entry name" value="GATASE_TYPE_2"/>
    <property type="match status" value="1"/>
</dbReference>
<dbReference type="InterPro" id="IPR035466">
    <property type="entry name" value="GlmS/AgaS_SIS"/>
</dbReference>
<evidence type="ECO:0000313" key="11">
    <source>
        <dbReference type="EMBL" id="MDE4908655.1"/>
    </source>
</evidence>
<dbReference type="RefSeq" id="WP_274925275.1">
    <property type="nucleotide sequence ID" value="NZ_JAKELO010000002.1"/>
</dbReference>
<dbReference type="SUPFAM" id="SSF56235">
    <property type="entry name" value="N-terminal nucleophile aminohydrolases (Ntn hydrolases)"/>
    <property type="match status" value="1"/>
</dbReference>